<proteinExistence type="predicted"/>
<evidence type="ECO:0000313" key="4">
    <source>
        <dbReference type="Proteomes" id="UP001165083"/>
    </source>
</evidence>
<keyword evidence="4" id="KW-1185">Reference proteome</keyword>
<evidence type="ECO:0000256" key="2">
    <source>
        <dbReference type="SAM" id="Phobius"/>
    </source>
</evidence>
<evidence type="ECO:0000256" key="1">
    <source>
        <dbReference type="SAM" id="MobiDB-lite"/>
    </source>
</evidence>
<organism evidence="3 4">
    <name type="scientific">Phytophthora lilii</name>
    <dbReference type="NCBI Taxonomy" id="2077276"/>
    <lineage>
        <taxon>Eukaryota</taxon>
        <taxon>Sar</taxon>
        <taxon>Stramenopiles</taxon>
        <taxon>Oomycota</taxon>
        <taxon>Peronosporomycetes</taxon>
        <taxon>Peronosporales</taxon>
        <taxon>Peronosporaceae</taxon>
        <taxon>Phytophthora</taxon>
    </lineage>
</organism>
<sequence>MVGDFARADITNQTNLNHASRYLKASTTSPTTKTANVAEVEERGSSPSLQRLLKANPGLANALEKASSELGNTKNAKNLQKIVAKSGAMKRGKVFRLILEILLWMAVEGIAGYFGSALLTKT</sequence>
<dbReference type="EMBL" id="BSXW01000102">
    <property type="protein sequence ID" value="GMF12068.1"/>
    <property type="molecule type" value="Genomic_DNA"/>
</dbReference>
<keyword evidence="2" id="KW-0812">Transmembrane</keyword>
<accession>A0A9W6TES5</accession>
<comment type="caution">
    <text evidence="3">The sequence shown here is derived from an EMBL/GenBank/DDBJ whole genome shotgun (WGS) entry which is preliminary data.</text>
</comment>
<keyword evidence="2" id="KW-0472">Membrane</keyword>
<feature type="region of interest" description="Disordered" evidence="1">
    <location>
        <begin position="24"/>
        <end position="48"/>
    </location>
</feature>
<keyword evidence="2" id="KW-1133">Transmembrane helix</keyword>
<name>A0A9W6TES5_9STRA</name>
<dbReference type="AlphaFoldDB" id="A0A9W6TES5"/>
<feature type="transmembrane region" description="Helical" evidence="2">
    <location>
        <begin position="94"/>
        <end position="114"/>
    </location>
</feature>
<protein>
    <submittedName>
        <fullName evidence="3">Unnamed protein product</fullName>
    </submittedName>
</protein>
<reference evidence="3" key="1">
    <citation type="submission" date="2023-04" db="EMBL/GenBank/DDBJ databases">
        <title>Phytophthora lilii NBRC 32176.</title>
        <authorList>
            <person name="Ichikawa N."/>
            <person name="Sato H."/>
            <person name="Tonouchi N."/>
        </authorList>
    </citation>
    <scope>NUCLEOTIDE SEQUENCE</scope>
    <source>
        <strain evidence="3">NBRC 32176</strain>
    </source>
</reference>
<evidence type="ECO:0000313" key="3">
    <source>
        <dbReference type="EMBL" id="GMF12068.1"/>
    </source>
</evidence>
<dbReference type="Proteomes" id="UP001165083">
    <property type="component" value="Unassembled WGS sequence"/>
</dbReference>
<feature type="compositionally biased region" description="Low complexity" evidence="1">
    <location>
        <begin position="24"/>
        <end position="35"/>
    </location>
</feature>
<gene>
    <name evidence="3" type="ORF">Plil01_000272400</name>
</gene>